<reference evidence="1" key="1">
    <citation type="submission" date="2022-11" db="EMBL/GenBank/DDBJ databases">
        <title>Temperate bacteriophages infecting mucin-degrading bacterium Ruminococcus gnavus from the human gut.</title>
        <authorList>
            <person name="Buttimer C."/>
        </authorList>
    </citation>
    <scope>NUCLEOTIDE SEQUENCE</scope>
    <source>
        <strain evidence="1">CCUG 49994</strain>
        <strain evidence="2">CCUG 52279</strain>
    </source>
</reference>
<dbReference type="EMBL" id="JAPRBD010000007">
    <property type="protein sequence ID" value="MCZ0689922.1"/>
    <property type="molecule type" value="Genomic_DNA"/>
</dbReference>
<organism evidence="1 3">
    <name type="scientific">Mediterraneibacter gnavus</name>
    <name type="common">Ruminococcus gnavus</name>
    <dbReference type="NCBI Taxonomy" id="33038"/>
    <lineage>
        <taxon>Bacteria</taxon>
        <taxon>Bacillati</taxon>
        <taxon>Bacillota</taxon>
        <taxon>Clostridia</taxon>
        <taxon>Lachnospirales</taxon>
        <taxon>Lachnospiraceae</taxon>
        <taxon>Mediterraneibacter</taxon>
    </lineage>
</organism>
<dbReference type="RefSeq" id="WP_173901378.1">
    <property type="nucleotide sequence ID" value="NZ_BAABXV010000001.1"/>
</dbReference>
<evidence type="ECO:0000313" key="1">
    <source>
        <dbReference type="EMBL" id="MCZ0668948.1"/>
    </source>
</evidence>
<evidence type="ECO:0000313" key="2">
    <source>
        <dbReference type="EMBL" id="MCZ0689922.1"/>
    </source>
</evidence>
<dbReference type="EMBL" id="JAPRAY010000026">
    <property type="protein sequence ID" value="MCZ0668948.1"/>
    <property type="molecule type" value="Genomic_DNA"/>
</dbReference>
<sequence>MEFEEALKVYEDCFGENYFFYMGFTKTDQEIIEEIQKCIKTGRKQKAPRYDEDKMY</sequence>
<accession>A0A9Q4F1L0</accession>
<proteinExistence type="predicted"/>
<comment type="caution">
    <text evidence="1">The sequence shown here is derived from an EMBL/GenBank/DDBJ whole genome shotgun (WGS) entry which is preliminary data.</text>
</comment>
<protein>
    <submittedName>
        <fullName evidence="1">Uncharacterized protein</fullName>
    </submittedName>
</protein>
<evidence type="ECO:0000313" key="3">
    <source>
        <dbReference type="Proteomes" id="UP001079535"/>
    </source>
</evidence>
<dbReference type="AlphaFoldDB" id="A0A9Q4F1L0"/>
<gene>
    <name evidence="2" type="ORF">OZZ16_08340</name>
    <name evidence="1" type="ORF">OZZ17_15715</name>
</gene>
<name>A0A9Q4F1L0_MEDGN</name>
<dbReference type="Proteomes" id="UP001076974">
    <property type="component" value="Unassembled WGS sequence"/>
</dbReference>
<dbReference type="Proteomes" id="UP001079535">
    <property type="component" value="Unassembled WGS sequence"/>
</dbReference>